<protein>
    <submittedName>
        <fullName evidence="1">Uncharacterized protein</fullName>
    </submittedName>
</protein>
<name>A0A0D7WXT2_9BACL</name>
<dbReference type="PATRIC" id="fig|159743.3.peg.4328"/>
<keyword evidence="2" id="KW-1185">Reference proteome</keyword>
<gene>
    <name evidence="1" type="ORF">QD47_19415</name>
</gene>
<dbReference type="RefSeq" id="WP_044647687.1">
    <property type="nucleotide sequence ID" value="NZ_JTHP01000044.1"/>
</dbReference>
<evidence type="ECO:0000313" key="1">
    <source>
        <dbReference type="EMBL" id="KJD43980.1"/>
    </source>
</evidence>
<sequence length="88" mass="10553">MNDLKNEWQSYRIESQKEGVPFLDYKSWLEIQVQVSRGNFFKPLSVNKFIFKYKHEEQFKKADLNEVTHFNIKELPEAELVLQNSSEV</sequence>
<dbReference type="Proteomes" id="UP000032534">
    <property type="component" value="Unassembled WGS sequence"/>
</dbReference>
<comment type="caution">
    <text evidence="1">The sequence shown here is derived from an EMBL/GenBank/DDBJ whole genome shotgun (WGS) entry which is preliminary data.</text>
</comment>
<reference evidence="1 2" key="1">
    <citation type="submission" date="2014-11" db="EMBL/GenBank/DDBJ databases">
        <title>Draft Genome Sequences of Paenibacillus polymyxa NRRL B-30509 and Paenibacillus terrae NRRL B-30644, Strains from a Poultry Environment that Produce Tridecaptin A and Paenicidins.</title>
        <authorList>
            <person name="van Belkum M.J."/>
            <person name="Lohans C.T."/>
            <person name="Vederas J.C."/>
        </authorList>
    </citation>
    <scope>NUCLEOTIDE SEQUENCE [LARGE SCALE GENOMIC DNA]</scope>
    <source>
        <strain evidence="1 2">NRRL B-30644</strain>
    </source>
</reference>
<organism evidence="1 2">
    <name type="scientific">Paenibacillus terrae</name>
    <dbReference type="NCBI Taxonomy" id="159743"/>
    <lineage>
        <taxon>Bacteria</taxon>
        <taxon>Bacillati</taxon>
        <taxon>Bacillota</taxon>
        <taxon>Bacilli</taxon>
        <taxon>Bacillales</taxon>
        <taxon>Paenibacillaceae</taxon>
        <taxon>Paenibacillus</taxon>
    </lineage>
</organism>
<dbReference type="EMBL" id="JTHP01000044">
    <property type="protein sequence ID" value="KJD43980.1"/>
    <property type="molecule type" value="Genomic_DNA"/>
</dbReference>
<accession>A0A0D7WXT2</accession>
<proteinExistence type="predicted"/>
<evidence type="ECO:0000313" key="2">
    <source>
        <dbReference type="Proteomes" id="UP000032534"/>
    </source>
</evidence>
<dbReference type="AlphaFoldDB" id="A0A0D7WXT2"/>